<organism evidence="1 2">
    <name type="scientific">Shewanella electrodiphila</name>
    <dbReference type="NCBI Taxonomy" id="934143"/>
    <lineage>
        <taxon>Bacteria</taxon>
        <taxon>Pseudomonadati</taxon>
        <taxon>Pseudomonadota</taxon>
        <taxon>Gammaproteobacteria</taxon>
        <taxon>Alteromonadales</taxon>
        <taxon>Shewanellaceae</taxon>
        <taxon>Shewanella</taxon>
    </lineage>
</organism>
<dbReference type="Proteomes" id="UP001202134">
    <property type="component" value="Unassembled WGS sequence"/>
</dbReference>
<gene>
    <name evidence="1" type="ORF">L2737_09345</name>
</gene>
<accession>A0ABT0KNW6</accession>
<dbReference type="Pfam" id="PF12487">
    <property type="entry name" value="DUF3703"/>
    <property type="match status" value="1"/>
</dbReference>
<sequence length="112" mass="13148">MQKKLKEAYHLEMDEAIRFYELSQLDCAFHHLERAHILAQRYIIPHTRCHWWMLKVGVKKRSLREVFGQLTRIIASVLFSRIWVPVGNTGGANVNPLKIMPIPEDLKKILSK</sequence>
<proteinExistence type="predicted"/>
<protein>
    <submittedName>
        <fullName evidence="1">DUF3703 domain-containing protein</fullName>
    </submittedName>
</protein>
<keyword evidence="2" id="KW-1185">Reference proteome</keyword>
<name>A0ABT0KNW6_9GAMM</name>
<comment type="caution">
    <text evidence="1">The sequence shown here is derived from an EMBL/GenBank/DDBJ whole genome shotgun (WGS) entry which is preliminary data.</text>
</comment>
<dbReference type="EMBL" id="JAKIKU010000004">
    <property type="protein sequence ID" value="MCL1045531.1"/>
    <property type="molecule type" value="Genomic_DNA"/>
</dbReference>
<evidence type="ECO:0000313" key="2">
    <source>
        <dbReference type="Proteomes" id="UP001202134"/>
    </source>
</evidence>
<evidence type="ECO:0000313" key="1">
    <source>
        <dbReference type="EMBL" id="MCL1045531.1"/>
    </source>
</evidence>
<dbReference type="RefSeq" id="WP_248955547.1">
    <property type="nucleotide sequence ID" value="NZ_JAKIKU010000004.1"/>
</dbReference>
<dbReference type="InterPro" id="IPR022172">
    <property type="entry name" value="DUF3703"/>
</dbReference>
<reference evidence="1 2" key="1">
    <citation type="submission" date="2022-01" db="EMBL/GenBank/DDBJ databases">
        <title>Whole genome-based taxonomy of the Shewanellaceae.</title>
        <authorList>
            <person name="Martin-Rodriguez A.J."/>
        </authorList>
    </citation>
    <scope>NUCLEOTIDE SEQUENCE [LARGE SCALE GENOMIC DNA]</scope>
    <source>
        <strain evidence="1 2">DSM 24955</strain>
    </source>
</reference>